<feature type="compositionally biased region" description="Low complexity" evidence="6">
    <location>
        <begin position="97"/>
        <end position="108"/>
    </location>
</feature>
<evidence type="ECO:0000256" key="6">
    <source>
        <dbReference type="SAM" id="MobiDB-lite"/>
    </source>
</evidence>
<dbReference type="Pfam" id="PF04658">
    <property type="entry name" value="TAFII55_N"/>
    <property type="match status" value="1"/>
</dbReference>
<dbReference type="GO" id="GO:0051123">
    <property type="term" value="P:RNA polymerase II preinitiation complex assembly"/>
    <property type="evidence" value="ECO:0007669"/>
    <property type="project" value="TreeGrafter"/>
</dbReference>
<dbReference type="VEuPathDB" id="PlasmoDB:PRG01_0936400"/>
<evidence type="ECO:0000256" key="5">
    <source>
        <dbReference type="ARBA" id="ARBA00023242"/>
    </source>
</evidence>
<evidence type="ECO:0000256" key="3">
    <source>
        <dbReference type="ARBA" id="ARBA00023015"/>
    </source>
</evidence>
<evidence type="ECO:0000256" key="4">
    <source>
        <dbReference type="ARBA" id="ARBA00023163"/>
    </source>
</evidence>
<dbReference type="InterPro" id="IPR006751">
    <property type="entry name" value="TAFII55_prot_cons_reg"/>
</dbReference>
<evidence type="ECO:0000259" key="7">
    <source>
        <dbReference type="SMART" id="SM01370"/>
    </source>
</evidence>
<dbReference type="InterPro" id="IPR037817">
    <property type="entry name" value="TAF7"/>
</dbReference>
<keyword evidence="3" id="KW-0805">Transcription regulation</keyword>
<comment type="subcellular location">
    <subcellularLocation>
        <location evidence="1">Nucleus</location>
    </subcellularLocation>
</comment>
<gene>
    <name evidence="8" type="ORF">PRG01_0936400</name>
</gene>
<feature type="compositionally biased region" description="Basic and acidic residues" evidence="6">
    <location>
        <begin position="87"/>
        <end position="96"/>
    </location>
</feature>
<dbReference type="EMBL" id="LT969572">
    <property type="protein sequence ID" value="SOV79016.1"/>
    <property type="molecule type" value="Genomic_DNA"/>
</dbReference>
<dbReference type="AlphaFoldDB" id="A0A2P9DD95"/>
<evidence type="ECO:0000313" key="9">
    <source>
        <dbReference type="Proteomes" id="UP000240500"/>
    </source>
</evidence>
<dbReference type="SMART" id="SM01370">
    <property type="entry name" value="TAFII55_N"/>
    <property type="match status" value="1"/>
</dbReference>
<dbReference type="GO" id="GO:0016251">
    <property type="term" value="F:RNA polymerase II general transcription initiation factor activity"/>
    <property type="evidence" value="ECO:0007669"/>
    <property type="project" value="TreeGrafter"/>
</dbReference>
<dbReference type="VEuPathDB" id="PlasmoDB:PRCDC_0927000"/>
<evidence type="ECO:0000313" key="8">
    <source>
        <dbReference type="EMBL" id="SOV79016.1"/>
    </source>
</evidence>
<keyword evidence="5" id="KW-0539">Nucleus</keyword>
<sequence>MEKKKKESTIKISLNINTKLNESYLDEQNDIINEAPIKNNNKEIIHSLNLIENIRQGTFDYKDLREVYFMNDNDLFSMLNDKKASEEKGKGKEDAHNNNIDNKICNNDKVGDKNKKLSNNHNNNNNKNNGNVLNIQNEGDQNYNFNKNNETNIFVLDNDVDKVCIIRFPFSVSKDIKKYLLNQNLDMVIQPTTLLNSRFFLIHFKNINKKFHGILLELSTHIEIHKTLDRNNLYKSNDVSQMIYVYEHNTNSKELLKKFINNNFELCGGVSKKLDYFNFQNHTKLFKYHDIYFAEKLIYEYLNTPYYDYFDLYVKTFNEMHNHIIMEKENNNKQNEIVDETTDLAAILGSLDNSYNIMNLIEKQDGDIDFEALLNYDIEKENYESDVSDLLLGGTYYLQKK</sequence>
<name>A0A2P9DD95_PLARE</name>
<evidence type="ECO:0000256" key="2">
    <source>
        <dbReference type="ARBA" id="ARBA00009368"/>
    </source>
</evidence>
<feature type="compositionally biased region" description="Low complexity" evidence="6">
    <location>
        <begin position="117"/>
        <end position="137"/>
    </location>
</feature>
<dbReference type="PANTHER" id="PTHR12228:SF0">
    <property type="entry name" value="TATA-BOX BINDING PROTEIN ASSOCIATED FACTOR 7"/>
    <property type="match status" value="1"/>
</dbReference>
<dbReference type="GO" id="GO:0003743">
    <property type="term" value="F:translation initiation factor activity"/>
    <property type="evidence" value="ECO:0007669"/>
    <property type="project" value="UniProtKB-KW"/>
</dbReference>
<dbReference type="GO" id="GO:0005669">
    <property type="term" value="C:transcription factor TFIID complex"/>
    <property type="evidence" value="ECO:0007669"/>
    <property type="project" value="InterPro"/>
</dbReference>
<evidence type="ECO:0000256" key="1">
    <source>
        <dbReference type="ARBA" id="ARBA00004123"/>
    </source>
</evidence>
<accession>A0A2P9DD95</accession>
<keyword evidence="4" id="KW-0804">Transcription</keyword>
<keyword evidence="8" id="KW-0648">Protein biosynthesis</keyword>
<keyword evidence="8" id="KW-0396">Initiation factor</keyword>
<dbReference type="PANTHER" id="PTHR12228">
    <property type="entry name" value="TRANSCRIPTION INITIATION FACTOR TFIID 55 KD SUBUNIT-RELATED"/>
    <property type="match status" value="1"/>
</dbReference>
<comment type="similarity">
    <text evidence="2">Belongs to the TAF7 family.</text>
</comment>
<dbReference type="Proteomes" id="UP000240500">
    <property type="component" value="Chromosome 9"/>
</dbReference>
<feature type="region of interest" description="Disordered" evidence="6">
    <location>
        <begin position="87"/>
        <end position="139"/>
    </location>
</feature>
<organism evidence="8 9">
    <name type="scientific">Plasmodium reichenowi</name>
    <dbReference type="NCBI Taxonomy" id="5854"/>
    <lineage>
        <taxon>Eukaryota</taxon>
        <taxon>Sar</taxon>
        <taxon>Alveolata</taxon>
        <taxon>Apicomplexa</taxon>
        <taxon>Aconoidasida</taxon>
        <taxon>Haemosporida</taxon>
        <taxon>Plasmodiidae</taxon>
        <taxon>Plasmodium</taxon>
        <taxon>Plasmodium (Laverania)</taxon>
    </lineage>
</organism>
<protein>
    <submittedName>
        <fullName evidence="8">Transcription initiation factor TFIID subunit 7, putative</fullName>
    </submittedName>
</protein>
<feature type="domain" description="TAFII55 protein conserved region" evidence="7">
    <location>
        <begin position="160"/>
        <end position="309"/>
    </location>
</feature>
<reference evidence="8 9" key="1">
    <citation type="submission" date="2016-09" db="EMBL/GenBank/DDBJ databases">
        <authorList>
            <consortium name="Pathogen Informatics"/>
        </authorList>
    </citation>
    <scope>NUCLEOTIDE SEQUENCE [LARGE SCALE GENOMIC DNA]</scope>
</reference>
<proteinExistence type="inferred from homology"/>
<dbReference type="OrthoDB" id="153872at2759"/>